<evidence type="ECO:0000256" key="5">
    <source>
        <dbReference type="ARBA" id="ARBA00022475"/>
    </source>
</evidence>
<dbReference type="PANTHER" id="PTHR33909">
    <property type="entry name" value="SEC TRANSLOCON ACCESSORY COMPLEX SUBUNIT YAJC"/>
    <property type="match status" value="1"/>
</dbReference>
<dbReference type="PRINTS" id="PR01853">
    <property type="entry name" value="YAJCTRNLCASE"/>
</dbReference>
<dbReference type="GO" id="GO:0015031">
    <property type="term" value="P:protein transport"/>
    <property type="evidence" value="ECO:0007669"/>
    <property type="project" value="UniProtKB-KW"/>
</dbReference>
<dbReference type="EMBL" id="WVHT01000008">
    <property type="protein sequence ID" value="MXV52498.1"/>
    <property type="molecule type" value="Genomic_DNA"/>
</dbReference>
<keyword evidence="8 11" id="KW-1133">Transmembrane helix</keyword>
<reference evidence="12 13" key="1">
    <citation type="submission" date="2019-11" db="EMBL/GenBank/DDBJ databases">
        <title>Pedobacter sp. HMF7647 Genome sequencing and assembly.</title>
        <authorList>
            <person name="Kang H."/>
            <person name="Kim H."/>
            <person name="Joh K."/>
        </authorList>
    </citation>
    <scope>NUCLEOTIDE SEQUENCE [LARGE SCALE GENOMIC DNA]</scope>
    <source>
        <strain evidence="12 13">HMF7647</strain>
    </source>
</reference>
<feature type="transmembrane region" description="Helical" evidence="11">
    <location>
        <begin position="12"/>
        <end position="30"/>
    </location>
</feature>
<sequence length="104" mass="11666">MISTILLQAQGSGLMSFLPMLLIIVVFYFFMIRPQMKKAKDQKKYIEELKKGDRVVTTAGIHGKIIDMNDTTFLIEVEGGTKIRFERSSISLEASKALNANKPA</sequence>
<dbReference type="InterPro" id="IPR003849">
    <property type="entry name" value="Preprotein_translocase_YajC"/>
</dbReference>
<dbReference type="Pfam" id="PF02699">
    <property type="entry name" value="YajC"/>
    <property type="match status" value="1"/>
</dbReference>
<evidence type="ECO:0000313" key="13">
    <source>
        <dbReference type="Proteomes" id="UP000466586"/>
    </source>
</evidence>
<dbReference type="Proteomes" id="UP000466586">
    <property type="component" value="Unassembled WGS sequence"/>
</dbReference>
<keyword evidence="9" id="KW-0811">Translocation</keyword>
<keyword evidence="4" id="KW-0813">Transport</keyword>
<evidence type="ECO:0000256" key="8">
    <source>
        <dbReference type="ARBA" id="ARBA00022989"/>
    </source>
</evidence>
<dbReference type="SMART" id="SM01323">
    <property type="entry name" value="YajC"/>
    <property type="match status" value="1"/>
</dbReference>
<keyword evidence="13" id="KW-1185">Reference proteome</keyword>
<keyword evidence="5" id="KW-1003">Cell membrane</keyword>
<evidence type="ECO:0000256" key="10">
    <source>
        <dbReference type="ARBA" id="ARBA00023136"/>
    </source>
</evidence>
<dbReference type="NCBIfam" id="TIGR00739">
    <property type="entry name" value="yajC"/>
    <property type="match status" value="1"/>
</dbReference>
<protein>
    <recommendedName>
        <fullName evidence="3">Sec translocon accessory complex subunit YajC</fullName>
    </recommendedName>
</protein>
<gene>
    <name evidence="12" type="primary">yajC</name>
    <name evidence="12" type="ORF">GS399_16100</name>
</gene>
<dbReference type="GO" id="GO:0005886">
    <property type="term" value="C:plasma membrane"/>
    <property type="evidence" value="ECO:0007669"/>
    <property type="project" value="UniProtKB-SubCell"/>
</dbReference>
<evidence type="ECO:0000256" key="2">
    <source>
        <dbReference type="ARBA" id="ARBA00006742"/>
    </source>
</evidence>
<evidence type="ECO:0000256" key="3">
    <source>
        <dbReference type="ARBA" id="ARBA00014962"/>
    </source>
</evidence>
<evidence type="ECO:0000256" key="4">
    <source>
        <dbReference type="ARBA" id="ARBA00022448"/>
    </source>
</evidence>
<evidence type="ECO:0000256" key="9">
    <source>
        <dbReference type="ARBA" id="ARBA00023010"/>
    </source>
</evidence>
<dbReference type="PANTHER" id="PTHR33909:SF1">
    <property type="entry name" value="SEC TRANSLOCON ACCESSORY COMPLEX SUBUNIT YAJC"/>
    <property type="match status" value="1"/>
</dbReference>
<evidence type="ECO:0000256" key="11">
    <source>
        <dbReference type="SAM" id="Phobius"/>
    </source>
</evidence>
<organism evidence="12 13">
    <name type="scientific">Hufsiella arboris</name>
    <dbReference type="NCBI Taxonomy" id="2695275"/>
    <lineage>
        <taxon>Bacteria</taxon>
        <taxon>Pseudomonadati</taxon>
        <taxon>Bacteroidota</taxon>
        <taxon>Sphingobacteriia</taxon>
        <taxon>Sphingobacteriales</taxon>
        <taxon>Sphingobacteriaceae</taxon>
        <taxon>Hufsiella</taxon>
    </lineage>
</organism>
<evidence type="ECO:0000256" key="1">
    <source>
        <dbReference type="ARBA" id="ARBA00004162"/>
    </source>
</evidence>
<dbReference type="RefSeq" id="WP_160845678.1">
    <property type="nucleotide sequence ID" value="NZ_WVHT01000008.1"/>
</dbReference>
<comment type="similarity">
    <text evidence="2">Belongs to the YajC family.</text>
</comment>
<keyword evidence="6 11" id="KW-0812">Transmembrane</keyword>
<accession>A0A7K1YEP9</accession>
<evidence type="ECO:0000313" key="12">
    <source>
        <dbReference type="EMBL" id="MXV52498.1"/>
    </source>
</evidence>
<proteinExistence type="inferred from homology"/>
<evidence type="ECO:0000256" key="6">
    <source>
        <dbReference type="ARBA" id="ARBA00022692"/>
    </source>
</evidence>
<comment type="subcellular location">
    <subcellularLocation>
        <location evidence="1">Cell membrane</location>
        <topology evidence="1">Single-pass membrane protein</topology>
    </subcellularLocation>
</comment>
<dbReference type="AlphaFoldDB" id="A0A7K1YEP9"/>
<comment type="caution">
    <text evidence="12">The sequence shown here is derived from an EMBL/GenBank/DDBJ whole genome shotgun (WGS) entry which is preliminary data.</text>
</comment>
<evidence type="ECO:0000256" key="7">
    <source>
        <dbReference type="ARBA" id="ARBA00022927"/>
    </source>
</evidence>
<name>A0A7K1YEP9_9SPHI</name>
<keyword evidence="10 11" id="KW-0472">Membrane</keyword>
<keyword evidence="7" id="KW-0653">Protein transport</keyword>